<dbReference type="GO" id="GO:0006508">
    <property type="term" value="P:proteolysis"/>
    <property type="evidence" value="ECO:0007669"/>
    <property type="project" value="UniProtKB-KW"/>
</dbReference>
<dbReference type="InterPro" id="IPR050951">
    <property type="entry name" value="Retrovirus_Pol_polyprotein"/>
</dbReference>
<dbReference type="AlphaFoldDB" id="A0A814M4G4"/>
<evidence type="ECO:0000313" key="10">
    <source>
        <dbReference type="Proteomes" id="UP000663879"/>
    </source>
</evidence>
<dbReference type="PROSITE" id="PS50878">
    <property type="entry name" value="RT_POL"/>
    <property type="match status" value="1"/>
</dbReference>
<accession>A0A814M4G4</accession>
<keyword evidence="1" id="KW-0645">Protease</keyword>
<proteinExistence type="predicted"/>
<dbReference type="Gene3D" id="3.30.70.270">
    <property type="match status" value="2"/>
</dbReference>
<organism evidence="9 10">
    <name type="scientific">Brachionus calyciflorus</name>
    <dbReference type="NCBI Taxonomy" id="104777"/>
    <lineage>
        <taxon>Eukaryota</taxon>
        <taxon>Metazoa</taxon>
        <taxon>Spiralia</taxon>
        <taxon>Gnathifera</taxon>
        <taxon>Rotifera</taxon>
        <taxon>Eurotatoria</taxon>
        <taxon>Monogononta</taxon>
        <taxon>Pseudotrocha</taxon>
        <taxon>Ploima</taxon>
        <taxon>Brachionidae</taxon>
        <taxon>Brachionus</taxon>
    </lineage>
</organism>
<evidence type="ECO:0000259" key="8">
    <source>
        <dbReference type="PROSITE" id="PS50878"/>
    </source>
</evidence>
<evidence type="ECO:0000256" key="2">
    <source>
        <dbReference type="ARBA" id="ARBA00022679"/>
    </source>
</evidence>
<evidence type="ECO:0000256" key="6">
    <source>
        <dbReference type="ARBA" id="ARBA00022801"/>
    </source>
</evidence>
<name>A0A814M4G4_9BILA</name>
<dbReference type="SUPFAM" id="SSF56672">
    <property type="entry name" value="DNA/RNA polymerases"/>
    <property type="match status" value="1"/>
</dbReference>
<dbReference type="InterPro" id="IPR000477">
    <property type="entry name" value="RT_dom"/>
</dbReference>
<keyword evidence="6" id="KW-0378">Hydrolase</keyword>
<dbReference type="GO" id="GO:0003964">
    <property type="term" value="F:RNA-directed DNA polymerase activity"/>
    <property type="evidence" value="ECO:0007669"/>
    <property type="project" value="UniProtKB-KW"/>
</dbReference>
<reference evidence="9" key="1">
    <citation type="submission" date="2021-02" db="EMBL/GenBank/DDBJ databases">
        <authorList>
            <person name="Nowell W R."/>
        </authorList>
    </citation>
    <scope>NUCLEOTIDE SEQUENCE</scope>
    <source>
        <strain evidence="9">Ploen Becks lab</strain>
    </source>
</reference>
<dbReference type="InterPro" id="IPR041373">
    <property type="entry name" value="RT_RNaseH"/>
</dbReference>
<dbReference type="GO" id="GO:0004519">
    <property type="term" value="F:endonuclease activity"/>
    <property type="evidence" value="ECO:0007669"/>
    <property type="project" value="UniProtKB-KW"/>
</dbReference>
<feature type="non-terminal residue" evidence="9">
    <location>
        <position position="1"/>
    </location>
</feature>
<dbReference type="Pfam" id="PF00078">
    <property type="entry name" value="RVT_1"/>
    <property type="match status" value="1"/>
</dbReference>
<keyword evidence="7" id="KW-0695">RNA-directed DNA polymerase</keyword>
<dbReference type="InterPro" id="IPR043128">
    <property type="entry name" value="Rev_trsase/Diguanyl_cyclase"/>
</dbReference>
<dbReference type="InterPro" id="IPR043502">
    <property type="entry name" value="DNA/RNA_pol_sf"/>
</dbReference>
<dbReference type="PANTHER" id="PTHR37984:SF5">
    <property type="entry name" value="PROTEIN NYNRIN-LIKE"/>
    <property type="match status" value="1"/>
</dbReference>
<dbReference type="Proteomes" id="UP000663879">
    <property type="component" value="Unassembled WGS sequence"/>
</dbReference>
<dbReference type="FunFam" id="3.10.10.10:FF:000007">
    <property type="entry name" value="Retrovirus-related Pol polyprotein from transposon 17.6-like Protein"/>
    <property type="match status" value="1"/>
</dbReference>
<dbReference type="GO" id="GO:0008233">
    <property type="term" value="F:peptidase activity"/>
    <property type="evidence" value="ECO:0007669"/>
    <property type="project" value="UniProtKB-KW"/>
</dbReference>
<keyword evidence="3" id="KW-0548">Nucleotidyltransferase</keyword>
<protein>
    <recommendedName>
        <fullName evidence="8">Reverse transcriptase domain-containing protein</fullName>
    </recommendedName>
</protein>
<evidence type="ECO:0000256" key="4">
    <source>
        <dbReference type="ARBA" id="ARBA00022722"/>
    </source>
</evidence>
<dbReference type="Pfam" id="PF17921">
    <property type="entry name" value="Integrase_H2C2"/>
    <property type="match status" value="1"/>
</dbReference>
<comment type="caution">
    <text evidence="9">The sequence shown here is derived from an EMBL/GenBank/DDBJ whole genome shotgun (WGS) entry which is preliminary data.</text>
</comment>
<dbReference type="FunFam" id="3.30.70.270:FF:000020">
    <property type="entry name" value="Transposon Tf2-6 polyprotein-like Protein"/>
    <property type="match status" value="1"/>
</dbReference>
<dbReference type="Gene3D" id="3.10.10.10">
    <property type="entry name" value="HIV Type 1 Reverse Transcriptase, subunit A, domain 1"/>
    <property type="match status" value="1"/>
</dbReference>
<dbReference type="CDD" id="cd01647">
    <property type="entry name" value="RT_LTR"/>
    <property type="match status" value="1"/>
</dbReference>
<evidence type="ECO:0000256" key="7">
    <source>
        <dbReference type="ARBA" id="ARBA00022918"/>
    </source>
</evidence>
<dbReference type="OrthoDB" id="6491597at2759"/>
<evidence type="ECO:0000256" key="1">
    <source>
        <dbReference type="ARBA" id="ARBA00022670"/>
    </source>
</evidence>
<dbReference type="Pfam" id="PF17917">
    <property type="entry name" value="RT_RNaseH"/>
    <property type="match status" value="1"/>
</dbReference>
<evidence type="ECO:0000256" key="3">
    <source>
        <dbReference type="ARBA" id="ARBA00022695"/>
    </source>
</evidence>
<evidence type="ECO:0000313" key="9">
    <source>
        <dbReference type="EMBL" id="CAF1073837.1"/>
    </source>
</evidence>
<dbReference type="InterPro" id="IPR041588">
    <property type="entry name" value="Integrase_H2C2"/>
</dbReference>
<keyword evidence="5" id="KW-0255">Endonuclease</keyword>
<keyword evidence="4" id="KW-0540">Nuclease</keyword>
<feature type="domain" description="Reverse transcriptase" evidence="8">
    <location>
        <begin position="1"/>
        <end position="147"/>
    </location>
</feature>
<keyword evidence="10" id="KW-1185">Reference proteome</keyword>
<gene>
    <name evidence="9" type="ORF">OXX778_LOCUS19863</name>
</gene>
<keyword evidence="2" id="KW-0808">Transferase</keyword>
<dbReference type="PANTHER" id="PTHR37984">
    <property type="entry name" value="PROTEIN CBG26694"/>
    <property type="match status" value="1"/>
</dbReference>
<evidence type="ECO:0000256" key="5">
    <source>
        <dbReference type="ARBA" id="ARBA00022759"/>
    </source>
</evidence>
<dbReference type="Gene3D" id="1.10.340.70">
    <property type="match status" value="1"/>
</dbReference>
<sequence length="474" mass="55420">YRKLIKVTQTDKWPIPDPRDIFDRLRDSSWFTLFDLKFGYYQIEMDENSIDKTAFSTPDGHYEFLVTPFGYKNAPVDFSRIMKEILGDLIKFVESFIDNITVHSKTFEEHIEHIKIVLSCLSEAKLKLNPEKCVWFARSVNILGHIVSKNEIMMDPSKIDAIKNRLAPRTVKQLQSFIGLCNFYRRFVLMFSYIAQPIFTLLNKDNKFIWTAECKEIFIELKNALTSYPILRIVDPNRPLKAYTDASGLAIEEKECLSVIECKREWRNYGDIEFVVDHYALQWLSSIKNLQGRLGRWSLELQEIDLKVTYRPGKLNGNADAISRPVINFIVDQVDIEKEPKSRDPYKNVLLKELIITKKVRSSISKKFANKLQNIAKSYAFDGKEIFMVKNNIHLIYPDIDERKEIINKAHAFGHFQSESTYNRIKDDYYWHGMVDGIKQSIKECKPCQRNNKTITKDHPAQVSQVSNIFKRVD</sequence>
<dbReference type="EMBL" id="CAJNOC010006257">
    <property type="protein sequence ID" value="CAF1073837.1"/>
    <property type="molecule type" value="Genomic_DNA"/>
</dbReference>